<comment type="caution">
    <text evidence="1">The sequence shown here is derived from an EMBL/GenBank/DDBJ whole genome shotgun (WGS) entry which is preliminary data.</text>
</comment>
<evidence type="ECO:0000313" key="1">
    <source>
        <dbReference type="EMBL" id="KAI9452825.1"/>
    </source>
</evidence>
<evidence type="ECO:0000313" key="2">
    <source>
        <dbReference type="Proteomes" id="UP001207468"/>
    </source>
</evidence>
<dbReference type="Proteomes" id="UP001207468">
    <property type="component" value="Unassembled WGS sequence"/>
</dbReference>
<accession>A0ACC0TXJ6</accession>
<sequence>MSSRSKVGGAELRLEDGREWGIGSNAGDVDSDRLELSSLFLGVEWATRGNDIERGMRERERKDRQQLGGDERRDQEKGRCVGEGCAGDTYKRVASSRQKQGQASITSWPVPVAILL</sequence>
<name>A0ACC0TXJ6_9AGAM</name>
<keyword evidence="2" id="KW-1185">Reference proteome</keyword>
<dbReference type="EMBL" id="JAGFNK010000325">
    <property type="protein sequence ID" value="KAI9452825.1"/>
    <property type="molecule type" value="Genomic_DNA"/>
</dbReference>
<reference evidence="1" key="1">
    <citation type="submission" date="2021-03" db="EMBL/GenBank/DDBJ databases">
        <title>Evolutionary priming and transition to the ectomycorrhizal habit in an iconic lineage of mushroom-forming fungi: is preadaptation a requirement?</title>
        <authorList>
            <consortium name="DOE Joint Genome Institute"/>
            <person name="Looney B.P."/>
            <person name="Miyauchi S."/>
            <person name="Morin E."/>
            <person name="Drula E."/>
            <person name="Courty P.E."/>
            <person name="Chicoki N."/>
            <person name="Fauchery L."/>
            <person name="Kohler A."/>
            <person name="Kuo A."/>
            <person name="LaButti K."/>
            <person name="Pangilinan J."/>
            <person name="Lipzen A."/>
            <person name="Riley R."/>
            <person name="Andreopoulos W."/>
            <person name="He G."/>
            <person name="Johnson J."/>
            <person name="Barry K.W."/>
            <person name="Grigoriev I.V."/>
            <person name="Nagy L."/>
            <person name="Hibbett D."/>
            <person name="Henrissat B."/>
            <person name="Matheny P.B."/>
            <person name="Labbe J."/>
            <person name="Martin A.F."/>
        </authorList>
    </citation>
    <scope>NUCLEOTIDE SEQUENCE</scope>
    <source>
        <strain evidence="1">BPL698</strain>
    </source>
</reference>
<protein>
    <submittedName>
        <fullName evidence="1">Uncharacterized protein</fullName>
    </submittedName>
</protein>
<gene>
    <name evidence="1" type="ORF">F5148DRAFT_1152114</name>
</gene>
<organism evidence="1 2">
    <name type="scientific">Russula earlei</name>
    <dbReference type="NCBI Taxonomy" id="71964"/>
    <lineage>
        <taxon>Eukaryota</taxon>
        <taxon>Fungi</taxon>
        <taxon>Dikarya</taxon>
        <taxon>Basidiomycota</taxon>
        <taxon>Agaricomycotina</taxon>
        <taxon>Agaricomycetes</taxon>
        <taxon>Russulales</taxon>
        <taxon>Russulaceae</taxon>
        <taxon>Russula</taxon>
    </lineage>
</organism>
<proteinExistence type="predicted"/>